<dbReference type="AlphaFoldDB" id="F5YHW3"/>
<dbReference type="Gene3D" id="3.30.70.360">
    <property type="match status" value="1"/>
</dbReference>
<dbReference type="SUPFAM" id="SSF53187">
    <property type="entry name" value="Zn-dependent exopeptidases"/>
    <property type="match status" value="1"/>
</dbReference>
<dbReference type="InterPro" id="IPR017439">
    <property type="entry name" value="Amidohydrolase"/>
</dbReference>
<reference evidence="5" key="1">
    <citation type="submission" date="2009-12" db="EMBL/GenBank/DDBJ databases">
        <title>Complete sequence of Treponema primitia strain ZAS-2.</title>
        <authorList>
            <person name="Tetu S.G."/>
            <person name="Matson E."/>
            <person name="Ren Q."/>
            <person name="Seshadri R."/>
            <person name="Elbourne L."/>
            <person name="Hassan K.A."/>
            <person name="Durkin A."/>
            <person name="Radune D."/>
            <person name="Mohamoud Y."/>
            <person name="Shay R."/>
            <person name="Jin S."/>
            <person name="Zhang X."/>
            <person name="Lucey K."/>
            <person name="Ballor N.R."/>
            <person name="Ottesen E."/>
            <person name="Rosenthal R."/>
            <person name="Allen A."/>
            <person name="Leadbetter J.R."/>
            <person name="Paulsen I.T."/>
        </authorList>
    </citation>
    <scope>NUCLEOTIDE SEQUENCE [LARGE SCALE GENOMIC DNA]</scope>
    <source>
        <strain evidence="5">ATCC BAA-887 / DSM 12427 / ZAS-2</strain>
    </source>
</reference>
<dbReference type="RefSeq" id="WP_015707860.1">
    <property type="nucleotide sequence ID" value="NC_015578.1"/>
</dbReference>
<evidence type="ECO:0000256" key="1">
    <source>
        <dbReference type="ARBA" id="ARBA00022801"/>
    </source>
</evidence>
<dbReference type="Proteomes" id="UP000009223">
    <property type="component" value="Chromosome"/>
</dbReference>
<reference evidence="4 5" key="2">
    <citation type="journal article" date="2011" name="ISME J.">
        <title>RNA-seq reveals cooperative metabolic interactions between two termite-gut spirochete species in co-culture.</title>
        <authorList>
            <person name="Rosenthal A.Z."/>
            <person name="Matson E.G."/>
            <person name="Eldar A."/>
            <person name="Leadbetter J.R."/>
        </authorList>
    </citation>
    <scope>NUCLEOTIDE SEQUENCE [LARGE SCALE GENOMIC DNA]</scope>
    <source>
        <strain evidence="5">ATCC BAA-887 / DSM 12427 / ZAS-2</strain>
    </source>
</reference>
<dbReference type="HOGENOM" id="CLU_031812_1_0_12"/>
<dbReference type="GO" id="GO:0046657">
    <property type="term" value="P:folic acid catabolic process"/>
    <property type="evidence" value="ECO:0007669"/>
    <property type="project" value="TreeGrafter"/>
</dbReference>
<dbReference type="Gene3D" id="3.40.630.10">
    <property type="entry name" value="Zn peptidases"/>
    <property type="match status" value="1"/>
</dbReference>
<dbReference type="InterPro" id="IPR052030">
    <property type="entry name" value="Peptidase_M20/M20A_hydrolases"/>
</dbReference>
<dbReference type="CDD" id="cd03887">
    <property type="entry name" value="M20_Acy1L2"/>
    <property type="match status" value="1"/>
</dbReference>
<dbReference type="EMBL" id="CP001843">
    <property type="protein sequence ID" value="AEF85427.1"/>
    <property type="molecule type" value="Genomic_DNA"/>
</dbReference>
<comment type="similarity">
    <text evidence="2">Belongs to the peptidase M20A family.</text>
</comment>
<evidence type="ECO:0000256" key="2">
    <source>
        <dbReference type="PIRNR" id="PIRNR037226"/>
    </source>
</evidence>
<protein>
    <recommendedName>
        <fullName evidence="2">Peptidase M20 domain-containing protein 2</fullName>
    </recommendedName>
</protein>
<keyword evidence="5" id="KW-1185">Reference proteome</keyword>
<keyword evidence="1 4" id="KW-0378">Hydrolase</keyword>
<proteinExistence type="inferred from homology"/>
<organism evidence="4 5">
    <name type="scientific">Treponema primitia (strain ATCC BAA-887 / DSM 12427 / ZAS-2)</name>
    <dbReference type="NCBI Taxonomy" id="545694"/>
    <lineage>
        <taxon>Bacteria</taxon>
        <taxon>Pseudomonadati</taxon>
        <taxon>Spirochaetota</taxon>
        <taxon>Spirochaetia</taxon>
        <taxon>Spirochaetales</taxon>
        <taxon>Treponemataceae</taxon>
        <taxon>Treponema</taxon>
    </lineage>
</organism>
<feature type="domain" description="Peptidase M20 dimerisation" evidence="3">
    <location>
        <begin position="184"/>
        <end position="274"/>
    </location>
</feature>
<dbReference type="PIRSF" id="PIRSF037226">
    <property type="entry name" value="Amidohydrolase_ACY1L2_prd"/>
    <property type="match status" value="1"/>
</dbReference>
<dbReference type="GO" id="GO:0005737">
    <property type="term" value="C:cytoplasm"/>
    <property type="evidence" value="ECO:0007669"/>
    <property type="project" value="TreeGrafter"/>
</dbReference>
<dbReference type="GO" id="GO:0071713">
    <property type="term" value="F:para-aminobenzoyl-glutamate hydrolase activity"/>
    <property type="evidence" value="ECO:0007669"/>
    <property type="project" value="TreeGrafter"/>
</dbReference>
<accession>F5YHW3</accession>
<dbReference type="Pfam" id="PF01546">
    <property type="entry name" value="Peptidase_M20"/>
    <property type="match status" value="1"/>
</dbReference>
<dbReference type="InterPro" id="IPR011650">
    <property type="entry name" value="Peptidase_M20_dimer"/>
</dbReference>
<name>F5YHW3_TREPZ</name>
<dbReference type="eggNOG" id="COG1473">
    <property type="taxonomic scope" value="Bacteria"/>
</dbReference>
<dbReference type="InterPro" id="IPR036264">
    <property type="entry name" value="Bact_exopeptidase_dim_dom"/>
</dbReference>
<dbReference type="PANTHER" id="PTHR30575">
    <property type="entry name" value="PEPTIDASE M20"/>
    <property type="match status" value="1"/>
</dbReference>
<dbReference type="STRING" id="545694.TREPR_2343"/>
<evidence type="ECO:0000313" key="5">
    <source>
        <dbReference type="Proteomes" id="UP000009223"/>
    </source>
</evidence>
<gene>
    <name evidence="4" type="ordered locus">TREPR_2343</name>
</gene>
<evidence type="ECO:0000313" key="4">
    <source>
        <dbReference type="EMBL" id="AEF85427.1"/>
    </source>
</evidence>
<dbReference type="KEGG" id="tpi:TREPR_2343"/>
<evidence type="ECO:0000259" key="3">
    <source>
        <dbReference type="Pfam" id="PF07687"/>
    </source>
</evidence>
<dbReference type="Pfam" id="PF07687">
    <property type="entry name" value="M20_dimer"/>
    <property type="match status" value="1"/>
</dbReference>
<dbReference type="InterPro" id="IPR017144">
    <property type="entry name" value="Xaa-Arg_dipeptidase"/>
</dbReference>
<dbReference type="OrthoDB" id="9773892at2"/>
<dbReference type="GO" id="GO:0016805">
    <property type="term" value="F:dipeptidase activity"/>
    <property type="evidence" value="ECO:0007669"/>
    <property type="project" value="InterPro"/>
</dbReference>
<dbReference type="NCBIfam" id="TIGR01891">
    <property type="entry name" value="amidohydrolases"/>
    <property type="match status" value="1"/>
</dbReference>
<dbReference type="InterPro" id="IPR002933">
    <property type="entry name" value="Peptidase_M20"/>
</dbReference>
<sequence>MDTGSTCNAVPRAEIKGQIKEAVRKYWDEAKALSDELWAHPELSGKEFESSKKIAALLKKHGFEVEYPYLGDPTSFRGILDNGEGPGIAIMVEYDALPDIGHGCGHNLHGALSVLAALAITELRSRFQGKIYVIGTPNEEVDGAKARMADQGVFDGMALAMMMHSSYGGFSQANMDALSLRFYDMDFKGHAAHAVAAPWEGRSALAAARKFFDLVDARRECFTPDIHVNAVILDGGTVPNIIPAKASIRCEFRTDSMAKLKVLDETILKCAKAAAMALDCEVFWKAGPWDFADMVRVKPLEEEMERILLDLGEKMEPVSAPVGSTDVGNVSYRCPSIQPLISITREQYSLHTPEFAAETIKAPAHEAMARGAEALVALGLRVLNDGDFRRCLQEDFTRARDRKLGAR</sequence>
<dbReference type="PANTHER" id="PTHR30575:SF0">
    <property type="entry name" value="XAA-ARG DIPEPTIDASE"/>
    <property type="match status" value="1"/>
</dbReference>
<dbReference type="SUPFAM" id="SSF55031">
    <property type="entry name" value="Bacterial exopeptidase dimerisation domain"/>
    <property type="match status" value="1"/>
</dbReference>